<dbReference type="Pfam" id="PF01546">
    <property type="entry name" value="Peptidase_M20"/>
    <property type="match status" value="1"/>
</dbReference>
<dbReference type="PROSITE" id="PS50072">
    <property type="entry name" value="CSA_PPIASE_2"/>
    <property type="match status" value="1"/>
</dbReference>
<keyword evidence="6" id="KW-0808">Transferase</keyword>
<organism evidence="13 14">
    <name type="scientific">Musa troglodytarum</name>
    <name type="common">fe'i banana</name>
    <dbReference type="NCBI Taxonomy" id="320322"/>
    <lineage>
        <taxon>Eukaryota</taxon>
        <taxon>Viridiplantae</taxon>
        <taxon>Streptophyta</taxon>
        <taxon>Embryophyta</taxon>
        <taxon>Tracheophyta</taxon>
        <taxon>Spermatophyta</taxon>
        <taxon>Magnoliopsida</taxon>
        <taxon>Liliopsida</taxon>
        <taxon>Zingiberales</taxon>
        <taxon>Musaceae</taxon>
        <taxon>Musa</taxon>
    </lineage>
</organism>
<comment type="similarity">
    <text evidence="4">Belongs to the peptidase M20 family.</text>
</comment>
<dbReference type="SUPFAM" id="SSF50891">
    <property type="entry name" value="Cyclophilin-like"/>
    <property type="match status" value="1"/>
</dbReference>
<dbReference type="InterPro" id="IPR002933">
    <property type="entry name" value="Peptidase_M20"/>
</dbReference>
<dbReference type="Pfam" id="PF25598">
    <property type="entry name" value="ARM_PUB"/>
    <property type="match status" value="1"/>
</dbReference>
<keyword evidence="10" id="KW-0413">Isomerase</keyword>
<keyword evidence="7" id="KW-0732">Signal</keyword>
<dbReference type="Proteomes" id="UP001055439">
    <property type="component" value="Chromosome 8"/>
</dbReference>
<comment type="similarity">
    <text evidence="5">Belongs to the cyclophilin-type PPIase family. PPIL2 subfamily.</text>
</comment>
<dbReference type="PRINTS" id="PR00153">
    <property type="entry name" value="CSAPPISMRASE"/>
</dbReference>
<dbReference type="Gene3D" id="3.30.40.10">
    <property type="entry name" value="Zinc/RING finger domain, C3HC4 (zinc finger)"/>
    <property type="match status" value="1"/>
</dbReference>
<evidence type="ECO:0000256" key="3">
    <source>
        <dbReference type="ARBA" id="ARBA00004906"/>
    </source>
</evidence>
<reference evidence="13" key="1">
    <citation type="submission" date="2022-05" db="EMBL/GenBank/DDBJ databases">
        <title>The Musa troglodytarum L. genome provides insights into the mechanism of non-climacteric behaviour and enrichment of carotenoids.</title>
        <authorList>
            <person name="Wang J."/>
        </authorList>
    </citation>
    <scope>NUCLEOTIDE SEQUENCE</scope>
    <source>
        <tissue evidence="13">Leaf</tissue>
    </source>
</reference>
<evidence type="ECO:0000256" key="7">
    <source>
        <dbReference type="ARBA" id="ARBA00022729"/>
    </source>
</evidence>
<dbReference type="Pfam" id="PF23650">
    <property type="entry name" value="DUF7148"/>
    <property type="match status" value="2"/>
</dbReference>
<evidence type="ECO:0000259" key="11">
    <source>
        <dbReference type="PROSITE" id="PS50072"/>
    </source>
</evidence>
<dbReference type="SUPFAM" id="SSF53187">
    <property type="entry name" value="Zn-dependent exopeptidases"/>
    <property type="match status" value="1"/>
</dbReference>
<dbReference type="OrthoDB" id="6119954at2759"/>
<dbReference type="CDD" id="cd08017">
    <property type="entry name" value="M20_IAA_Hyd"/>
    <property type="match status" value="1"/>
</dbReference>
<dbReference type="GO" id="GO:0005634">
    <property type="term" value="C:nucleus"/>
    <property type="evidence" value="ECO:0007669"/>
    <property type="project" value="UniProtKB-ARBA"/>
</dbReference>
<keyword evidence="8 13" id="KW-0378">Hydrolase</keyword>
<dbReference type="PROSITE" id="PS51698">
    <property type="entry name" value="U_BOX"/>
    <property type="match status" value="1"/>
</dbReference>
<dbReference type="GO" id="GO:0010179">
    <property type="term" value="F:IAA-Ala conjugate hydrolase activity"/>
    <property type="evidence" value="ECO:0007669"/>
    <property type="project" value="TreeGrafter"/>
</dbReference>
<feature type="domain" description="U-box" evidence="12">
    <location>
        <begin position="1"/>
        <end position="62"/>
    </location>
</feature>
<gene>
    <name evidence="13" type="ORF">MUK42_16264</name>
</gene>
<evidence type="ECO:0000256" key="2">
    <source>
        <dbReference type="ARBA" id="ARBA00003007"/>
    </source>
</evidence>
<dbReference type="GO" id="GO:0006457">
    <property type="term" value="P:protein folding"/>
    <property type="evidence" value="ECO:0007669"/>
    <property type="project" value="InterPro"/>
</dbReference>
<dbReference type="InterPro" id="IPR036264">
    <property type="entry name" value="Bact_exopeptidase_dim_dom"/>
</dbReference>
<dbReference type="InterPro" id="IPR044757">
    <property type="entry name" value="ILR1-like_Hyd"/>
</dbReference>
<dbReference type="Pfam" id="PF13561">
    <property type="entry name" value="adh_short_C2"/>
    <property type="match status" value="1"/>
</dbReference>
<dbReference type="NCBIfam" id="TIGR01891">
    <property type="entry name" value="amidohydrolases"/>
    <property type="match status" value="1"/>
</dbReference>
<feature type="domain" description="PPIase cyclophilin-type" evidence="11">
    <location>
        <begin position="1115"/>
        <end position="1250"/>
    </location>
</feature>
<dbReference type="InterPro" id="IPR013083">
    <property type="entry name" value="Znf_RING/FYVE/PHD"/>
</dbReference>
<dbReference type="FunFam" id="2.40.100.10:FF:000008">
    <property type="entry name" value="Peptidyl-prolyl cis-trans isomerase"/>
    <property type="match status" value="1"/>
</dbReference>
<dbReference type="Gene3D" id="3.30.70.360">
    <property type="match status" value="1"/>
</dbReference>
<dbReference type="InterPro" id="IPR036291">
    <property type="entry name" value="NAD(P)-bd_dom_sf"/>
</dbReference>
<dbReference type="InterPro" id="IPR016024">
    <property type="entry name" value="ARM-type_fold"/>
</dbReference>
<dbReference type="InterPro" id="IPR003613">
    <property type="entry name" value="Ubox_domain"/>
</dbReference>
<evidence type="ECO:0000256" key="4">
    <source>
        <dbReference type="ARBA" id="ARBA00006153"/>
    </source>
</evidence>
<proteinExistence type="inferred from homology"/>
<comment type="catalytic activity">
    <reaction evidence="1">
        <text>S-ubiquitinyl-[E2 ubiquitin-conjugating enzyme]-L-cysteine + [acceptor protein]-L-lysine = [E2 ubiquitin-conjugating enzyme]-L-cysteine + N(6)-ubiquitinyl-[acceptor protein]-L-lysine.</text>
        <dbReference type="EC" id="2.3.2.27"/>
    </reaction>
</comment>
<dbReference type="GO" id="GO:0009850">
    <property type="term" value="P:auxin metabolic process"/>
    <property type="evidence" value="ECO:0007669"/>
    <property type="project" value="InterPro"/>
</dbReference>
<comment type="pathway">
    <text evidence="3">Protein modification; protein ubiquitination.</text>
</comment>
<evidence type="ECO:0000256" key="6">
    <source>
        <dbReference type="ARBA" id="ARBA00022679"/>
    </source>
</evidence>
<protein>
    <submittedName>
        <fullName evidence="13">IAA-amino acid hydrolase</fullName>
    </submittedName>
</protein>
<dbReference type="SUPFAM" id="SSF48371">
    <property type="entry name" value="ARM repeat"/>
    <property type="match status" value="1"/>
</dbReference>
<dbReference type="SUPFAM" id="SSF55031">
    <property type="entry name" value="Bacterial exopeptidase dimerisation domain"/>
    <property type="match status" value="1"/>
</dbReference>
<dbReference type="SMART" id="SM00504">
    <property type="entry name" value="Ubox"/>
    <property type="match status" value="1"/>
</dbReference>
<dbReference type="InterPro" id="IPR020892">
    <property type="entry name" value="Cyclophilin-type_PPIase_CS"/>
</dbReference>
<dbReference type="Gene3D" id="3.40.50.720">
    <property type="entry name" value="NAD(P)-binding Rossmann-like Domain"/>
    <property type="match status" value="1"/>
</dbReference>
<dbReference type="Pfam" id="PF00160">
    <property type="entry name" value="Pro_isomerase"/>
    <property type="match status" value="1"/>
</dbReference>
<dbReference type="FunFam" id="3.30.70.360:FF:000001">
    <property type="entry name" value="N-acetyldiaminopimelate deacetylase"/>
    <property type="match status" value="1"/>
</dbReference>
<dbReference type="InterPro" id="IPR017439">
    <property type="entry name" value="Amidohydrolase"/>
</dbReference>
<evidence type="ECO:0000259" key="12">
    <source>
        <dbReference type="PROSITE" id="PS51698"/>
    </source>
</evidence>
<dbReference type="EMBL" id="CP097510">
    <property type="protein sequence ID" value="URE35154.1"/>
    <property type="molecule type" value="Genomic_DNA"/>
</dbReference>
<evidence type="ECO:0000256" key="8">
    <source>
        <dbReference type="ARBA" id="ARBA00022801"/>
    </source>
</evidence>
<keyword evidence="9" id="KW-0697">Rotamase</keyword>
<dbReference type="InterPro" id="IPR002130">
    <property type="entry name" value="Cyclophilin-type_PPIase_dom"/>
</dbReference>
<dbReference type="Gene3D" id="1.25.10.10">
    <property type="entry name" value="Leucine-rich Repeat Variant"/>
    <property type="match status" value="1"/>
</dbReference>
<evidence type="ECO:0000256" key="1">
    <source>
        <dbReference type="ARBA" id="ARBA00000900"/>
    </source>
</evidence>
<evidence type="ECO:0000313" key="13">
    <source>
        <dbReference type="EMBL" id="URE35154.1"/>
    </source>
</evidence>
<dbReference type="Gene3D" id="2.40.100.10">
    <property type="entry name" value="Cyclophilin-like"/>
    <property type="match status" value="1"/>
</dbReference>
<evidence type="ECO:0000256" key="9">
    <source>
        <dbReference type="ARBA" id="ARBA00023110"/>
    </source>
</evidence>
<dbReference type="GO" id="GO:0005783">
    <property type="term" value="C:endoplasmic reticulum"/>
    <property type="evidence" value="ECO:0007669"/>
    <property type="project" value="TreeGrafter"/>
</dbReference>
<evidence type="ECO:0000256" key="10">
    <source>
        <dbReference type="ARBA" id="ARBA00023235"/>
    </source>
</evidence>
<sequence length="1519" mass="165160">MKDPVTLSTGITYDRKSIERWIFAARKTTCPVTKQTLPDCELTPNHTLRRLIQAWCTANADVGVERFPTPKAPVDKAQIEMLVGDAKLPQSQLGSLRKLRAFVSESERNKRCVEAATGAVDLLASIVDRNSSGEDVDDDGLESSSAACDEALHILCSLQISEEGLRDLVAKNAGMVESLTTILRGSNYNSRAHATLLLKQILRVISQDQLIDLSDQLFQEIVSVIHDRISHQSTKAALHVLVDACPCGRNRIKAANAGAVHVLVELLLEEPDRRICELVLVAMDWLCGCAEGRAEVLGHAAGIPVVSKKILRVSQVASERAVRVLHSVAVHSATPRLLQEMMQVGVVSKLCLVLQLDCKVKTKEKASAILRLHSRVWKNSPCLSPQVQVSQMDGVNEIIRSFVPTGRVSDSDPIITRSCLLPFRDLEGGLPSFAFASMGSNPRPPLVCHPRLLFSPLLIFFSFSRSWALQNSPRDLLESAREPEFFDWLTAIRRRIHQHPELAFEEYKTSELIRSELDALGIEYAWPIAGTGIVASVGSGGGPFFSLRADMDALPLQELVDWEYKSKVSGKMHACGHDAHVTMLLGAAKLLQHRKNTLKYRSSWPILMKGTVKLVFQPAEERGAGAYHMLQSGAIDGVEAIFTLHVDPRLTTGVIASRPGPLLAASGRFVVTIKGKGGHAALPHRTVDPVIPASFAILSLQLLVSRESDPLESRVVSIGFMKAGEAYNVIPESVTFGGTYRSMTTEGLFELSRRIKEVRQALTIQEPNLKNNATSAVPSVIETQAAVHRCTATVNFMDQEQRPYPATVNDERMYAHARRMGESLLGKDNVHESLPTMAAEDFSFYSQRMPSALFWLGIKNQTLGPGYPLHSPHFFLDEQALPIGAALHASVAKAYLDHHSTVAFALIGFVHKGYRTTLAIFWVECFTFRGKASLPFAQLQTGGCATGCERSTEHRVSRRGSIMITASVASVVARVAPVANTRSKHAVLGLMKSAALEMGQFGVRVNCVSPYVVPPPLSTKAFGMRAEGLVESMEEPATLKAEDVAEAVLYLASDESRCVNGLNLLVDGGFSTGNPAHRTSEAFDNPPSSLAVSSLAPRSAMWGSGDGVSPEVTLETSMGPFTVEMYYKHTPKTCRNFVELSRRGYYDDVKFHRIIKDFIVQGGDPTGTGRGGESIYGPKFEDEIRPELKHTGAGIISMANAGPNSNGSQFFITLAPCQSLDGKHTIFGRVCSGMEVIKRLGSVQTDNNDRCLFSSERSVTGQSTKMIISSSVHMTPQSLIHLCGSTQVMNSNTPTLHNLRSEGMATAAAKLLHFRCQLNPSSPFCSSTPRVTPAAARPLSGFSSTTLQRRAPEAAISPLRASSKNDGIVQADDDGVSLGTMKLPPDTDVARFETLLFQVNSLLRDVAGGCQRRLLRDEPSSCAQWANSLCQGANLPLPVPLKVDKVAGGARLGFIKVEDGKTEVCAYIDCLVVPATDGSGPVFRATRNGPMKDQVPPGEPRIMRSLLQALQTSVEIARI</sequence>
<dbReference type="SUPFAM" id="SSF51735">
    <property type="entry name" value="NAD(P)-binding Rossmann-fold domains"/>
    <property type="match status" value="1"/>
</dbReference>
<dbReference type="GO" id="GO:0016567">
    <property type="term" value="P:protein ubiquitination"/>
    <property type="evidence" value="ECO:0007669"/>
    <property type="project" value="InterPro"/>
</dbReference>
<dbReference type="InterPro" id="IPR011650">
    <property type="entry name" value="Peptidase_M20_dimer"/>
</dbReference>
<dbReference type="InterPro" id="IPR058678">
    <property type="entry name" value="ARM_PUB"/>
</dbReference>
<dbReference type="PROSITE" id="PS00170">
    <property type="entry name" value="CSA_PPIASE_1"/>
    <property type="match status" value="1"/>
</dbReference>
<dbReference type="SUPFAM" id="SSF57850">
    <property type="entry name" value="RING/U-box"/>
    <property type="match status" value="1"/>
</dbReference>
<evidence type="ECO:0000256" key="5">
    <source>
        <dbReference type="ARBA" id="ARBA00007930"/>
    </source>
</evidence>
<dbReference type="PANTHER" id="PTHR11014">
    <property type="entry name" value="PEPTIDASE M20 FAMILY MEMBER"/>
    <property type="match status" value="1"/>
</dbReference>
<keyword evidence="14" id="KW-1185">Reference proteome</keyword>
<dbReference type="Pfam" id="PF07687">
    <property type="entry name" value="M20_dimer"/>
    <property type="match status" value="1"/>
</dbReference>
<comment type="function">
    <text evidence="2">Hydrolyzes certain amino acid conjugates of the plant growth regulator indole-3-acetic acid (IAA).</text>
</comment>
<dbReference type="InterPro" id="IPR029000">
    <property type="entry name" value="Cyclophilin-like_dom_sf"/>
</dbReference>
<dbReference type="GO" id="GO:0003755">
    <property type="term" value="F:peptidyl-prolyl cis-trans isomerase activity"/>
    <property type="evidence" value="ECO:0007669"/>
    <property type="project" value="UniProtKB-KW"/>
</dbReference>
<dbReference type="InterPro" id="IPR002347">
    <property type="entry name" value="SDR_fam"/>
</dbReference>
<accession>A0A9E7HS26</accession>
<dbReference type="GO" id="GO:0061630">
    <property type="term" value="F:ubiquitin protein ligase activity"/>
    <property type="evidence" value="ECO:0007669"/>
    <property type="project" value="UniProtKB-EC"/>
</dbReference>
<dbReference type="InterPro" id="IPR011989">
    <property type="entry name" value="ARM-like"/>
</dbReference>
<dbReference type="Gene3D" id="3.40.630.10">
    <property type="entry name" value="Zn peptidases"/>
    <property type="match status" value="1"/>
</dbReference>
<evidence type="ECO:0000313" key="14">
    <source>
        <dbReference type="Proteomes" id="UP001055439"/>
    </source>
</evidence>
<dbReference type="InterPro" id="IPR055572">
    <property type="entry name" value="DUF7148"/>
</dbReference>
<dbReference type="Pfam" id="PF04564">
    <property type="entry name" value="U-box"/>
    <property type="match status" value="1"/>
</dbReference>
<name>A0A9E7HS26_9LILI</name>
<dbReference type="PANTHER" id="PTHR11014:SF63">
    <property type="entry name" value="METALLOPEPTIDASE, PUTATIVE (AFU_ORTHOLOGUE AFUA_6G09600)-RELATED"/>
    <property type="match status" value="1"/>
</dbReference>